<gene>
    <name evidence="3" type="ORF">AWH51_03495</name>
</gene>
<dbReference type="AlphaFoldDB" id="A0A154V4P9"/>
<feature type="chain" id="PRO_5038442349" evidence="2">
    <location>
        <begin position="28"/>
        <end position="430"/>
    </location>
</feature>
<protein>
    <submittedName>
        <fullName evidence="3">Uncharacterized protein</fullName>
    </submittedName>
</protein>
<comment type="caution">
    <text evidence="3">The sequence shown here is derived from an EMBL/GenBank/DDBJ whole genome shotgun (WGS) entry which is preliminary data.</text>
</comment>
<proteinExistence type="predicted"/>
<dbReference type="EMBL" id="LQXA01000007">
    <property type="protein sequence ID" value="KZC96345.1"/>
    <property type="molecule type" value="Genomic_DNA"/>
</dbReference>
<organism evidence="3 4">
    <name type="scientific">Clavibacter tessellarius</name>
    <dbReference type="NCBI Taxonomy" id="31965"/>
    <lineage>
        <taxon>Bacteria</taxon>
        <taxon>Bacillati</taxon>
        <taxon>Actinomycetota</taxon>
        <taxon>Actinomycetes</taxon>
        <taxon>Micrococcales</taxon>
        <taxon>Microbacteriaceae</taxon>
        <taxon>Clavibacter</taxon>
    </lineage>
</organism>
<evidence type="ECO:0000313" key="4">
    <source>
        <dbReference type="Proteomes" id="UP000076218"/>
    </source>
</evidence>
<sequence length="430" mass="43805">MRARRRTASALAAVLILASALSGCSWLYPDPPEAAVSSMEELRVRLAAVDGIANVTTRLIPGGEGFVTDEWTAEVDATADTPDPAVAVAVRAALADGITGADLVLSLALPAGDGKAPVTLDPRDPVSVDLAEVWRRIPVVASVDVTGGHPYVELREGTTMRAAADLLWPSLGPGEMRIRRGTTSADVSATAPAPGVLDLLDRIDARPDVSELSATLGSAASRGGVFVESEDPAGVAAVLAATPDEAADAGAAPRLDFLVRAPYSAGRDTGPSADLTGWLGLPLGSPEPDDLPDPYVTSTPAAPATPAPPYDLVDVSEQEAGVRAFLEAAAATTGVPAEVTTVATQCEDGAAGTQATGSVLIPIFTAMDEPQPPFDAITRSWTDAGFAPGGRAMGRDYWTAGDGRADGVASASIRGASDGLHLSAESVCVR</sequence>
<reference evidence="3 4" key="1">
    <citation type="submission" date="2016-01" db="EMBL/GenBank/DDBJ databases">
        <title>Draft genome sequence of Clavibacter michiganensis subsp. tessellarius DOAB 609.</title>
        <authorList>
            <person name="Tambong J.T."/>
        </authorList>
    </citation>
    <scope>NUCLEOTIDE SEQUENCE [LARGE SCALE GENOMIC DNA]</scope>
    <source>
        <strain evidence="3 4">DOAB 609</strain>
    </source>
</reference>
<feature type="signal peptide" evidence="2">
    <location>
        <begin position="1"/>
        <end position="27"/>
    </location>
</feature>
<keyword evidence="2" id="KW-0732">Signal</keyword>
<evidence type="ECO:0000256" key="1">
    <source>
        <dbReference type="SAM" id="MobiDB-lite"/>
    </source>
</evidence>
<dbReference type="STRING" id="31965.AWH51_03495"/>
<feature type="region of interest" description="Disordered" evidence="1">
    <location>
        <begin position="281"/>
        <end position="307"/>
    </location>
</feature>
<name>A0A154V4P9_9MICO</name>
<evidence type="ECO:0000313" key="3">
    <source>
        <dbReference type="EMBL" id="KZC96345.1"/>
    </source>
</evidence>
<accession>A0A154V4P9</accession>
<evidence type="ECO:0000256" key="2">
    <source>
        <dbReference type="SAM" id="SignalP"/>
    </source>
</evidence>
<dbReference type="PROSITE" id="PS51257">
    <property type="entry name" value="PROKAR_LIPOPROTEIN"/>
    <property type="match status" value="1"/>
</dbReference>
<dbReference type="Proteomes" id="UP000076218">
    <property type="component" value="Unassembled WGS sequence"/>
</dbReference>